<evidence type="ECO:0000313" key="1">
    <source>
        <dbReference type="EMBL" id="VAW89671.1"/>
    </source>
</evidence>
<dbReference type="InterPro" id="IPR001969">
    <property type="entry name" value="Aspartic_peptidase_AS"/>
</dbReference>
<sequence length="159" mass="17426">MKYLLYIAFLFPIGAASTVAAEPSHIIAMTQKSAETFYIQGTIQGVGNIEFLVDTGSSYVTINEHTLATLKQQGKVNYVKDLMGILANGQRERISVYRIETIKLSEKCELHDIEAAVFPGHARHILGLSALRKVGAFTFSFDPPQLILAECPSSYSSKG</sequence>
<dbReference type="GO" id="GO:0006508">
    <property type="term" value="P:proteolysis"/>
    <property type="evidence" value="ECO:0007669"/>
    <property type="project" value="InterPro"/>
</dbReference>
<dbReference type="SUPFAM" id="SSF50630">
    <property type="entry name" value="Acid proteases"/>
    <property type="match status" value="1"/>
</dbReference>
<dbReference type="PROSITE" id="PS00141">
    <property type="entry name" value="ASP_PROTEASE"/>
    <property type="match status" value="1"/>
</dbReference>
<dbReference type="Gene3D" id="2.40.70.10">
    <property type="entry name" value="Acid Proteases"/>
    <property type="match status" value="1"/>
</dbReference>
<evidence type="ECO:0008006" key="2">
    <source>
        <dbReference type="Google" id="ProtNLM"/>
    </source>
</evidence>
<dbReference type="CDD" id="cd05483">
    <property type="entry name" value="retropepsin_like_bacteria"/>
    <property type="match status" value="1"/>
</dbReference>
<dbReference type="AlphaFoldDB" id="A0A3B0ZDM4"/>
<name>A0A3B0ZDM4_9ZZZZ</name>
<reference evidence="1" key="1">
    <citation type="submission" date="2018-06" db="EMBL/GenBank/DDBJ databases">
        <authorList>
            <person name="Zhirakovskaya E."/>
        </authorList>
    </citation>
    <scope>NUCLEOTIDE SEQUENCE</scope>
</reference>
<dbReference type="EMBL" id="UOFQ01000148">
    <property type="protein sequence ID" value="VAW89671.1"/>
    <property type="molecule type" value="Genomic_DNA"/>
</dbReference>
<dbReference type="InterPro" id="IPR021109">
    <property type="entry name" value="Peptidase_aspartic_dom_sf"/>
</dbReference>
<protein>
    <recommendedName>
        <fullName evidence="2">Peptidase A2 domain-containing protein</fullName>
    </recommendedName>
</protein>
<accession>A0A3B0ZDM4</accession>
<dbReference type="InterPro" id="IPR034122">
    <property type="entry name" value="Retropepsin-like_bacterial"/>
</dbReference>
<gene>
    <name evidence="1" type="ORF">MNBD_GAMMA17-988</name>
</gene>
<dbReference type="GO" id="GO:0004190">
    <property type="term" value="F:aspartic-type endopeptidase activity"/>
    <property type="evidence" value="ECO:0007669"/>
    <property type="project" value="InterPro"/>
</dbReference>
<dbReference type="Pfam" id="PF13975">
    <property type="entry name" value="gag-asp_proteas"/>
    <property type="match status" value="1"/>
</dbReference>
<proteinExistence type="predicted"/>
<organism evidence="1">
    <name type="scientific">hydrothermal vent metagenome</name>
    <dbReference type="NCBI Taxonomy" id="652676"/>
    <lineage>
        <taxon>unclassified sequences</taxon>
        <taxon>metagenomes</taxon>
        <taxon>ecological metagenomes</taxon>
    </lineage>
</organism>